<dbReference type="EMBL" id="JANPWB010000009">
    <property type="protein sequence ID" value="KAJ1151537.1"/>
    <property type="molecule type" value="Genomic_DNA"/>
</dbReference>
<evidence type="ECO:0000313" key="3">
    <source>
        <dbReference type="Proteomes" id="UP001066276"/>
    </source>
</evidence>
<protein>
    <submittedName>
        <fullName evidence="2">Uncharacterized protein</fullName>
    </submittedName>
</protein>
<reference evidence="2" key="1">
    <citation type="journal article" date="2022" name="bioRxiv">
        <title>Sequencing and chromosome-scale assembly of the giantPleurodeles waltlgenome.</title>
        <authorList>
            <person name="Brown T."/>
            <person name="Elewa A."/>
            <person name="Iarovenko S."/>
            <person name="Subramanian E."/>
            <person name="Araus A.J."/>
            <person name="Petzold A."/>
            <person name="Susuki M."/>
            <person name="Suzuki K.-i.T."/>
            <person name="Hayashi T."/>
            <person name="Toyoda A."/>
            <person name="Oliveira C."/>
            <person name="Osipova E."/>
            <person name="Leigh N.D."/>
            <person name="Simon A."/>
            <person name="Yun M.H."/>
        </authorList>
    </citation>
    <scope>NUCLEOTIDE SEQUENCE</scope>
    <source>
        <strain evidence="2">20211129_DDA</strain>
        <tissue evidence="2">Liver</tissue>
    </source>
</reference>
<gene>
    <name evidence="2" type="ORF">NDU88_004317</name>
</gene>
<organism evidence="2 3">
    <name type="scientific">Pleurodeles waltl</name>
    <name type="common">Iberian ribbed newt</name>
    <dbReference type="NCBI Taxonomy" id="8319"/>
    <lineage>
        <taxon>Eukaryota</taxon>
        <taxon>Metazoa</taxon>
        <taxon>Chordata</taxon>
        <taxon>Craniata</taxon>
        <taxon>Vertebrata</taxon>
        <taxon>Euteleostomi</taxon>
        <taxon>Amphibia</taxon>
        <taxon>Batrachia</taxon>
        <taxon>Caudata</taxon>
        <taxon>Salamandroidea</taxon>
        <taxon>Salamandridae</taxon>
        <taxon>Pleurodelinae</taxon>
        <taxon>Pleurodeles</taxon>
    </lineage>
</organism>
<keyword evidence="3" id="KW-1185">Reference proteome</keyword>
<evidence type="ECO:0000313" key="2">
    <source>
        <dbReference type="EMBL" id="KAJ1151537.1"/>
    </source>
</evidence>
<feature type="region of interest" description="Disordered" evidence="1">
    <location>
        <begin position="1"/>
        <end position="39"/>
    </location>
</feature>
<comment type="caution">
    <text evidence="2">The sequence shown here is derived from an EMBL/GenBank/DDBJ whole genome shotgun (WGS) entry which is preliminary data.</text>
</comment>
<dbReference type="AlphaFoldDB" id="A0AAV7RIE4"/>
<evidence type="ECO:0000256" key="1">
    <source>
        <dbReference type="SAM" id="MobiDB-lite"/>
    </source>
</evidence>
<dbReference type="Proteomes" id="UP001066276">
    <property type="component" value="Chromosome 5"/>
</dbReference>
<name>A0AAV7RIE4_PLEWA</name>
<sequence>MGRGLDGQDGVRGKPTGSDTERPAAGKYRSVRRTAEEKGLEGLVSSATVGGVPCLPRELGAPRVETAPRNAWIGCGLRAKHV</sequence>
<accession>A0AAV7RIE4</accession>
<proteinExistence type="predicted"/>